<dbReference type="EMBL" id="QXFW01000216">
    <property type="protein sequence ID" value="KAE9020246.1"/>
    <property type="molecule type" value="Genomic_DNA"/>
</dbReference>
<feature type="compositionally biased region" description="Basic and acidic residues" evidence="1">
    <location>
        <begin position="41"/>
        <end position="52"/>
    </location>
</feature>
<dbReference type="EMBL" id="QXGA01000005">
    <property type="protein sequence ID" value="KAE9155845.1"/>
    <property type="molecule type" value="Genomic_DNA"/>
</dbReference>
<evidence type="ECO:0000313" key="6">
    <source>
        <dbReference type="Proteomes" id="UP000440367"/>
    </source>
</evidence>
<sequence>MRRTTRRRRWASYKVKLTRHRRPRVERVPNGDTNDVAGLDEVDKNGRPKGDTNDVAGVEEVEKNGRRHCRRYDHAVAFLGYLNDPPTLLFEGYVLRLQHVQQALCHSGAGELSLSGVLEDVRNVIEARELPTIKMERSDSSSRESLHTLEARGTDGFMHDMQFLLYVLRNTSKTPV</sequence>
<gene>
    <name evidence="5" type="ORF">PF002_g269</name>
    <name evidence="4" type="ORF">PF004_g2081</name>
    <name evidence="3" type="ORF">PF006_g265</name>
    <name evidence="2" type="ORF">PF011_g5497</name>
</gene>
<feature type="region of interest" description="Disordered" evidence="1">
    <location>
        <begin position="21"/>
        <end position="54"/>
    </location>
</feature>
<evidence type="ECO:0000313" key="3">
    <source>
        <dbReference type="EMBL" id="KAE9155845.1"/>
    </source>
</evidence>
<dbReference type="Proteomes" id="UP000440367">
    <property type="component" value="Unassembled WGS sequence"/>
</dbReference>
<dbReference type="AlphaFoldDB" id="A0A6A3LLM6"/>
<dbReference type="EMBL" id="QXGC01000056">
    <property type="protein sequence ID" value="KAE9252228.1"/>
    <property type="molecule type" value="Genomic_DNA"/>
</dbReference>
<comment type="caution">
    <text evidence="2">The sequence shown here is derived from an EMBL/GenBank/DDBJ whole genome shotgun (WGS) entry which is preliminary data.</text>
</comment>
<evidence type="ECO:0000313" key="9">
    <source>
        <dbReference type="Proteomes" id="UP000476176"/>
    </source>
</evidence>
<evidence type="ECO:0000256" key="1">
    <source>
        <dbReference type="SAM" id="MobiDB-lite"/>
    </source>
</evidence>
<organism evidence="2 8">
    <name type="scientific">Phytophthora fragariae</name>
    <dbReference type="NCBI Taxonomy" id="53985"/>
    <lineage>
        <taxon>Eukaryota</taxon>
        <taxon>Sar</taxon>
        <taxon>Stramenopiles</taxon>
        <taxon>Oomycota</taxon>
        <taxon>Peronosporomycetes</taxon>
        <taxon>Peronosporales</taxon>
        <taxon>Peronosporaceae</taxon>
        <taxon>Phytophthora</taxon>
    </lineage>
</organism>
<dbReference type="Proteomes" id="UP000476176">
    <property type="component" value="Unassembled WGS sequence"/>
</dbReference>
<proteinExistence type="predicted"/>
<reference evidence="8 9" key="1">
    <citation type="submission" date="2018-09" db="EMBL/GenBank/DDBJ databases">
        <title>Genomic investigation of the strawberry pathogen Phytophthora fragariae indicates pathogenicity is determined by transcriptional variation in three key races.</title>
        <authorList>
            <person name="Adams T.M."/>
            <person name="Armitage A.D."/>
            <person name="Sobczyk M.K."/>
            <person name="Bates H.J."/>
            <person name="Dunwell J.M."/>
            <person name="Nellist C.F."/>
            <person name="Harrison R.J."/>
        </authorList>
    </citation>
    <scope>NUCLEOTIDE SEQUENCE [LARGE SCALE GENOMIC DNA]</scope>
    <source>
        <strain evidence="5 6">BC-1</strain>
        <strain evidence="4 9">BC-23</strain>
        <strain evidence="3 7">NOV-5</strain>
        <strain evidence="2 8">SCRP245</strain>
    </source>
</reference>
<evidence type="ECO:0000313" key="8">
    <source>
        <dbReference type="Proteomes" id="UP000460718"/>
    </source>
</evidence>
<accession>A0A6A3LLM6</accession>
<protein>
    <submittedName>
        <fullName evidence="2">Uncharacterized protein</fullName>
    </submittedName>
</protein>
<evidence type="ECO:0000313" key="2">
    <source>
        <dbReference type="EMBL" id="KAE9020246.1"/>
    </source>
</evidence>
<dbReference type="Proteomes" id="UP000460718">
    <property type="component" value="Unassembled WGS sequence"/>
</dbReference>
<dbReference type="EMBL" id="QXGD01000005">
    <property type="protein sequence ID" value="KAE9258266.1"/>
    <property type="molecule type" value="Genomic_DNA"/>
</dbReference>
<evidence type="ECO:0000313" key="7">
    <source>
        <dbReference type="Proteomes" id="UP000440732"/>
    </source>
</evidence>
<evidence type="ECO:0000313" key="5">
    <source>
        <dbReference type="EMBL" id="KAE9258266.1"/>
    </source>
</evidence>
<name>A0A6A3LLM6_9STRA</name>
<dbReference type="Proteomes" id="UP000440732">
    <property type="component" value="Unassembled WGS sequence"/>
</dbReference>
<evidence type="ECO:0000313" key="4">
    <source>
        <dbReference type="EMBL" id="KAE9252228.1"/>
    </source>
</evidence>